<evidence type="ECO:0000313" key="8">
    <source>
        <dbReference type="EMBL" id="CAD8495680.1"/>
    </source>
</evidence>
<dbReference type="InterPro" id="IPR027417">
    <property type="entry name" value="P-loop_NTPase"/>
</dbReference>
<feature type="region of interest" description="Disordered" evidence="6">
    <location>
        <begin position="206"/>
        <end position="294"/>
    </location>
</feature>
<organism evidence="8">
    <name type="scientific">Hanusia phi</name>
    <dbReference type="NCBI Taxonomy" id="3032"/>
    <lineage>
        <taxon>Eukaryota</taxon>
        <taxon>Cryptophyceae</taxon>
        <taxon>Pyrenomonadales</taxon>
        <taxon>Geminigeraceae</taxon>
        <taxon>Hanusia</taxon>
    </lineage>
</organism>
<evidence type="ECO:0000256" key="3">
    <source>
        <dbReference type="ARBA" id="ARBA00022741"/>
    </source>
</evidence>
<dbReference type="InterPro" id="IPR003959">
    <property type="entry name" value="ATPase_AAA_core"/>
</dbReference>
<dbReference type="PANTHER" id="PTHR43392:SF2">
    <property type="entry name" value="AAA-TYPE ATPASE FAMILY PROTEIN _ ANKYRIN REPEAT FAMILY PROTEIN"/>
    <property type="match status" value="1"/>
</dbReference>
<dbReference type="SMART" id="SM00248">
    <property type="entry name" value="ANK"/>
    <property type="match status" value="3"/>
</dbReference>
<gene>
    <name evidence="8" type="ORF">HPHI1048_LOCUS16752</name>
</gene>
<dbReference type="Gene3D" id="1.25.40.20">
    <property type="entry name" value="Ankyrin repeat-containing domain"/>
    <property type="match status" value="1"/>
</dbReference>
<keyword evidence="3" id="KW-0547">Nucleotide-binding</keyword>
<feature type="repeat" description="ANK" evidence="5">
    <location>
        <begin position="38"/>
        <end position="62"/>
    </location>
</feature>
<dbReference type="PROSITE" id="PS50088">
    <property type="entry name" value="ANK_REPEAT"/>
    <property type="match status" value="3"/>
</dbReference>
<dbReference type="InterPro" id="IPR050773">
    <property type="entry name" value="CbxX/CfxQ_RuBisCO_ESX"/>
</dbReference>
<proteinExistence type="inferred from homology"/>
<dbReference type="PROSITE" id="PS50297">
    <property type="entry name" value="ANK_REP_REGION"/>
    <property type="match status" value="3"/>
</dbReference>
<feature type="repeat" description="ANK" evidence="5">
    <location>
        <begin position="106"/>
        <end position="138"/>
    </location>
</feature>
<comment type="similarity">
    <text evidence="2">Belongs to the CbxX/CfxQ family.</text>
</comment>
<dbReference type="GO" id="GO:0005524">
    <property type="term" value="F:ATP binding"/>
    <property type="evidence" value="ECO:0007669"/>
    <property type="project" value="UniProtKB-KW"/>
</dbReference>
<dbReference type="SUPFAM" id="SSF52540">
    <property type="entry name" value="P-loop containing nucleoside triphosphate hydrolases"/>
    <property type="match status" value="2"/>
</dbReference>
<evidence type="ECO:0000259" key="7">
    <source>
        <dbReference type="SMART" id="SM00382"/>
    </source>
</evidence>
<feature type="compositionally biased region" description="Basic and acidic residues" evidence="6">
    <location>
        <begin position="206"/>
        <end position="219"/>
    </location>
</feature>
<protein>
    <recommendedName>
        <fullName evidence="7">AAA+ ATPase domain-containing protein</fullName>
    </recommendedName>
</protein>
<dbReference type="EMBL" id="HBEO01024893">
    <property type="protein sequence ID" value="CAD8495680.1"/>
    <property type="molecule type" value="Transcribed_RNA"/>
</dbReference>
<dbReference type="Pfam" id="PF12796">
    <property type="entry name" value="Ank_2"/>
    <property type="match status" value="1"/>
</dbReference>
<evidence type="ECO:0000256" key="1">
    <source>
        <dbReference type="ARBA" id="ARBA00004229"/>
    </source>
</evidence>
<dbReference type="InterPro" id="IPR041627">
    <property type="entry name" value="AAA_lid_6"/>
</dbReference>
<dbReference type="InterPro" id="IPR036770">
    <property type="entry name" value="Ankyrin_rpt-contain_sf"/>
</dbReference>
<dbReference type="CDD" id="cd00009">
    <property type="entry name" value="AAA"/>
    <property type="match status" value="2"/>
</dbReference>
<dbReference type="SUPFAM" id="SSF48403">
    <property type="entry name" value="Ankyrin repeat"/>
    <property type="match status" value="1"/>
</dbReference>
<accession>A0A7S0EV25</accession>
<evidence type="ECO:0000256" key="2">
    <source>
        <dbReference type="ARBA" id="ARBA00010378"/>
    </source>
</evidence>
<evidence type="ECO:0000256" key="4">
    <source>
        <dbReference type="ARBA" id="ARBA00022840"/>
    </source>
</evidence>
<dbReference type="GO" id="GO:0016887">
    <property type="term" value="F:ATP hydrolysis activity"/>
    <property type="evidence" value="ECO:0007669"/>
    <property type="project" value="InterPro"/>
</dbReference>
<sequence>MDQQAYEAVKKNDHRRLASRLRELGGETSQVVSAFNGAGLTLLHVACFQGSLECVRVLLETGRANAHGQAKVCKSTPLHLAALSGNAELVKLLLQYQTKVNQQNSAGKSALHFAAVGGHLEIIRILLSAGACLETRDSQGRNAHDYAVEKGQKAAAEALETRVARKATDAEPEEDGIMLTFEKLETQEIEAKAKRDEAYNNMRKNFDKVRMGQDHKDGGGRGIWVPLDDNKRNKAGKPPAVRGGRGGAGLLDEDKKNADRPRRNGRLNSDPLDSPGQVKDLGGEDDEDSGSQSPLDFKEFMEKQFEAIIGMESIKNMLRSLCRKVAVDQRRAKFGFQNEQNLNMLFLGAAGTGKTSMARVVAKILRHLGILEKGHLVEVCRKDLVAEYSGQSAARTVAKVKEALGGVLFIDEAYSLKHEEGKDSFGLEVVDTLVSEMENNRRRLVVIMAGYTKEMADFMRSNSGLESRFPHSFEFPNYSYSEMAQIFRVMAKSRKLQVAVEEDKLVDLISTCIPRSVAGKGNARAVRNLLDKVLSRQTDRVADSGTSSMSSLLTLVENDFPTSSSSGDSREEGTSENGGSSPGSLEEILRQLDEIVGVVEVKQIFRSLRAKVTIAAERRSLGLPADGASSLHMIFQGNPGTGKTTVARLMGKMFKAVQMIHSGHLVEVSRVDLVGQHVGETAPKTRRVVESAMGGVLFVDEAYSLVSDSKDSFGREALDTIMKCMEDMRDELVVVLAGYPKEMQTLLETNPGLRSRFPVTVNFPDYSASELVEIADKMLAARQCQLSEEARKRLVHLCEAQVDLNDPMSGNARFVRNLLEIACMRQAERLLKLPKRTREQLMTLEGEDFSAFTEKEFEGVSYLFIASFLSPTPLPPPPSILPPSSLLSKSAGSFTKLSLPPAPDGQVLSGTGVLLAEEVKRGTGGSDSTREE</sequence>
<dbReference type="SMART" id="SM00382">
    <property type="entry name" value="AAA"/>
    <property type="match status" value="2"/>
</dbReference>
<dbReference type="FunFam" id="3.40.50.300:FF:000216">
    <property type="entry name" value="Type VII secretion ATPase EccA"/>
    <property type="match status" value="2"/>
</dbReference>
<keyword evidence="5" id="KW-0040">ANK repeat</keyword>
<feature type="compositionally biased region" description="Basic and acidic residues" evidence="6">
    <location>
        <begin position="252"/>
        <end position="262"/>
    </location>
</feature>
<evidence type="ECO:0000256" key="5">
    <source>
        <dbReference type="PROSITE-ProRule" id="PRU00023"/>
    </source>
</evidence>
<feature type="domain" description="AAA+ ATPase" evidence="7">
    <location>
        <begin position="340"/>
        <end position="479"/>
    </location>
</feature>
<dbReference type="Gene3D" id="1.10.8.60">
    <property type="match status" value="2"/>
</dbReference>
<dbReference type="Pfam" id="PF17866">
    <property type="entry name" value="AAA_lid_6"/>
    <property type="match status" value="2"/>
</dbReference>
<feature type="domain" description="AAA+ ATPase" evidence="7">
    <location>
        <begin position="629"/>
        <end position="765"/>
    </location>
</feature>
<dbReference type="Pfam" id="PF00023">
    <property type="entry name" value="Ank"/>
    <property type="match status" value="1"/>
</dbReference>
<keyword evidence="4" id="KW-0067">ATP-binding</keyword>
<reference evidence="8" key="1">
    <citation type="submission" date="2021-01" db="EMBL/GenBank/DDBJ databases">
        <authorList>
            <person name="Corre E."/>
            <person name="Pelletier E."/>
            <person name="Niang G."/>
            <person name="Scheremetjew M."/>
            <person name="Finn R."/>
            <person name="Kale V."/>
            <person name="Holt S."/>
            <person name="Cochrane G."/>
            <person name="Meng A."/>
            <person name="Brown T."/>
            <person name="Cohen L."/>
        </authorList>
    </citation>
    <scope>NUCLEOTIDE SEQUENCE</scope>
    <source>
        <strain evidence="8">CCMP325</strain>
    </source>
</reference>
<dbReference type="AlphaFoldDB" id="A0A7S0EV25"/>
<dbReference type="InterPro" id="IPR000641">
    <property type="entry name" value="CbxX/CfxQ"/>
</dbReference>
<feature type="repeat" description="ANK" evidence="5">
    <location>
        <begin position="73"/>
        <end position="105"/>
    </location>
</feature>
<dbReference type="PRINTS" id="PR00819">
    <property type="entry name" value="CBXCFQXSUPER"/>
</dbReference>
<evidence type="ECO:0000256" key="6">
    <source>
        <dbReference type="SAM" id="MobiDB-lite"/>
    </source>
</evidence>
<dbReference type="Pfam" id="PF00004">
    <property type="entry name" value="AAA"/>
    <property type="match status" value="2"/>
</dbReference>
<feature type="region of interest" description="Disordered" evidence="6">
    <location>
        <begin position="560"/>
        <end position="584"/>
    </location>
</feature>
<dbReference type="InterPro" id="IPR003593">
    <property type="entry name" value="AAA+_ATPase"/>
</dbReference>
<comment type="subcellular location">
    <subcellularLocation>
        <location evidence="1">Plastid</location>
        <location evidence="1">Chloroplast</location>
    </subcellularLocation>
</comment>
<name>A0A7S0EV25_9CRYP</name>
<dbReference type="GO" id="GO:0009507">
    <property type="term" value="C:chloroplast"/>
    <property type="evidence" value="ECO:0007669"/>
    <property type="project" value="UniProtKB-SubCell"/>
</dbReference>
<dbReference type="InterPro" id="IPR002110">
    <property type="entry name" value="Ankyrin_rpt"/>
</dbReference>
<dbReference type="Gene3D" id="3.40.50.300">
    <property type="entry name" value="P-loop containing nucleotide triphosphate hydrolases"/>
    <property type="match status" value="2"/>
</dbReference>
<dbReference type="PANTHER" id="PTHR43392">
    <property type="entry name" value="AAA-TYPE ATPASE FAMILY PROTEIN / ANKYRIN REPEAT FAMILY PROTEIN"/>
    <property type="match status" value="1"/>
</dbReference>